<name>A0A518HP04_9BACT</name>
<evidence type="ECO:0000313" key="1">
    <source>
        <dbReference type="EMBL" id="QDV42574.1"/>
    </source>
</evidence>
<keyword evidence="2" id="KW-1185">Reference proteome</keyword>
<evidence type="ECO:0008006" key="3">
    <source>
        <dbReference type="Google" id="ProtNLM"/>
    </source>
</evidence>
<protein>
    <recommendedName>
        <fullName evidence="3">Transposase</fullName>
    </recommendedName>
</protein>
<dbReference type="Proteomes" id="UP000319004">
    <property type="component" value="Chromosome"/>
</dbReference>
<evidence type="ECO:0000313" key="2">
    <source>
        <dbReference type="Proteomes" id="UP000319004"/>
    </source>
</evidence>
<dbReference type="EMBL" id="CP037423">
    <property type="protein sequence ID" value="QDV42574.1"/>
    <property type="molecule type" value="Genomic_DNA"/>
</dbReference>
<accession>A0A518HP04</accession>
<dbReference type="NCBIfam" id="NF047593">
    <property type="entry name" value="IS66_ISAeme5_TnpA"/>
    <property type="match status" value="1"/>
</dbReference>
<organism evidence="1 2">
    <name type="scientific">Stieleria neptunia</name>
    <dbReference type="NCBI Taxonomy" id="2527979"/>
    <lineage>
        <taxon>Bacteria</taxon>
        <taxon>Pseudomonadati</taxon>
        <taxon>Planctomycetota</taxon>
        <taxon>Planctomycetia</taxon>
        <taxon>Pirellulales</taxon>
        <taxon>Pirellulaceae</taxon>
        <taxon>Stieleria</taxon>
    </lineage>
</organism>
<reference evidence="1 2" key="1">
    <citation type="submission" date="2019-03" db="EMBL/GenBank/DDBJ databases">
        <title>Deep-cultivation of Planctomycetes and their phenomic and genomic characterization uncovers novel biology.</title>
        <authorList>
            <person name="Wiegand S."/>
            <person name="Jogler M."/>
            <person name="Boedeker C."/>
            <person name="Pinto D."/>
            <person name="Vollmers J."/>
            <person name="Rivas-Marin E."/>
            <person name="Kohn T."/>
            <person name="Peeters S.H."/>
            <person name="Heuer A."/>
            <person name="Rast P."/>
            <person name="Oberbeckmann S."/>
            <person name="Bunk B."/>
            <person name="Jeske O."/>
            <person name="Meyerdierks A."/>
            <person name="Storesund J.E."/>
            <person name="Kallscheuer N."/>
            <person name="Luecker S."/>
            <person name="Lage O.M."/>
            <person name="Pohl T."/>
            <person name="Merkel B.J."/>
            <person name="Hornburger P."/>
            <person name="Mueller R.-W."/>
            <person name="Bruemmer F."/>
            <person name="Labrenz M."/>
            <person name="Spormann A.M."/>
            <person name="Op den Camp H."/>
            <person name="Overmann J."/>
            <person name="Amann R."/>
            <person name="Jetten M.S.M."/>
            <person name="Mascher T."/>
            <person name="Medema M.H."/>
            <person name="Devos D.P."/>
            <person name="Kaster A.-K."/>
            <person name="Ovreas L."/>
            <person name="Rohde M."/>
            <person name="Galperin M.Y."/>
            <person name="Jogler C."/>
        </authorList>
    </citation>
    <scope>NUCLEOTIDE SEQUENCE [LARGE SCALE GENOMIC DNA]</scope>
    <source>
        <strain evidence="1 2">Enr13</strain>
    </source>
</reference>
<dbReference type="AlphaFoldDB" id="A0A518HP04"/>
<dbReference type="KEGG" id="snep:Enr13x_24220"/>
<gene>
    <name evidence="1" type="ORF">Enr13x_24220</name>
</gene>
<dbReference type="OrthoDB" id="274570at2"/>
<sequence length="111" mass="12502">MSKSENAEIWAERLRRFELADTTVAAFCAAEGVSQPAYYYWRRKLRRSVIKAELKAASPPATFLPVAFPGQAEQLDAPRRALTTIDLPGGIRIRVEVPTMPQSEQRPEDRS</sequence>
<dbReference type="RefSeq" id="WP_145386173.1">
    <property type="nucleotide sequence ID" value="NZ_CP037423.1"/>
</dbReference>
<proteinExistence type="predicted"/>